<dbReference type="Gene3D" id="1.25.40.1030">
    <property type="match status" value="1"/>
</dbReference>
<keyword evidence="3 6" id="KW-0813">Transport</keyword>
<dbReference type="Pfam" id="PF12932">
    <property type="entry name" value="Sec16"/>
    <property type="match status" value="1"/>
</dbReference>
<evidence type="ECO:0000259" key="9">
    <source>
        <dbReference type="Pfam" id="PF12932"/>
    </source>
</evidence>
<keyword evidence="11" id="KW-1185">Reference proteome</keyword>
<evidence type="ECO:0000256" key="7">
    <source>
        <dbReference type="SAM" id="MobiDB-lite"/>
    </source>
</evidence>
<dbReference type="PANTHER" id="PTHR13402">
    <property type="entry name" value="RGPR-RELATED"/>
    <property type="match status" value="1"/>
</dbReference>
<dbReference type="GO" id="GO:0000139">
    <property type="term" value="C:Golgi membrane"/>
    <property type="evidence" value="ECO:0007669"/>
    <property type="project" value="UniProtKB-SubCell"/>
</dbReference>
<evidence type="ECO:0000256" key="1">
    <source>
        <dbReference type="ARBA" id="ARBA00004240"/>
    </source>
</evidence>
<sequence>MASLHFSAEDQTDEDFFDNLINDDLGAPGSGSEHAAIERAFSDMSIGGSGAVLEDSKPCDSGFATREENHQENGDLAVEDSTKPLPTSLFASGVEFKTSDLKKQQDAQVSTPLSALIANGDSMETTTEVGSSAGKGSGPKGAAVKEVQWSAFRVDSEEPQLLDSDGFGSNMDFMTENAVQCNNKLEANIDQNSSSIGNSTADVCSYDGSSGQQGTLHYGSTIEQSADSQYWENLYPGWKFDINTGQWYQINNYDTITTTEAESINALKEEEHDKILSVGNGIIMEQRSEISYSQQSANTVVATVAEDSSIGHVSDWNQDLSGSTQYPPNMVLDPQYPGWYYDNNTQQWHTLQSYTPDDQATTYTKNDELSQEFPFPNGFVKENPILDNDVGQLEENTTETHYSKVARNYQDGSRSMFVQENVQQLEPMDARVTQFSENPQKAKSSNATIQVSQIMNGQVGHRSLESMSSSDNGYSNGATGFKSFIPGENIDHINQPHMEQNFQEHSSHGQYGNQNSTNQYLQPIHYANPSSSSFAYVLREGRSSAGRPPHALVTFGFGGKLVFMKDTTCSGSKLDYGNKDSTGEAIFILGLSDILTKKTDDPMTPINCNYFEALCQQSFPGPLVGGNASAKDVNKWIDDRISQCRSSMVDVTQGGLHALLLALLKISCQHYGKLRSPYGSDPSVEDIDGPGAAVTNLFASVNKNGASSVQYSSLSNCTQLMPTEGELKGTAIMVQNLLVSGKKKEALQCAQAGQLWGLALVLAAQLGEKFYVETVKQMANRQLISGSPLRTLCLLIAGQPADVFTSERSSSSTLPTMENAQGQSQVLCGGTLGDWEKHLAIITANRTKDDELVIIHLGDCVWREKGEISAAHICYLVAEANFEPYSESARMCLLGADHWKWPRTYASPDAIQRTELYEYSKVLGNSQFVLQPFQPYKLVYAYMLAEVGKVSDSLRYCQASLKLLKSSSRTPHIEILKSLFLSLEERLRMHQQGGYNTSLDPTKLVGKLFTSIDRSIHRMIGTASSPPSQMPQTSINDKQDNFVATKVNSQSTMAMSSLIPSGSAESMSDWARNSRTIMHSRSVSEPDFGKALKQEKTIDATSPDSESKASSRLGRFGSQIFQRTVGWVSRSRPDHQAKLGEQNKFYYDEKLKRWVEEGAEHQSEEPPLPPPPTTICFQNGISPNNTDSTFKSSIHSANGISGTTSPSPSQKASRIPPMSPSPNQFSARNKMGVRSRYVDTFNKSGGASTNCFQSPSTPSVNPAVGAKFFVPDVPATSDEKTTDTAGTSTLESLLSAESSTIVDREASLSSRSQSVPLALQYFPDSDNNNSAIAMQQSNSGSISSGSRATSWSGNYNTIFTPTMAEMSSSKDGLHAQSYSILNNNSSPPLDSSFTA</sequence>
<evidence type="ECO:0000256" key="5">
    <source>
        <dbReference type="ARBA" id="ARBA00022892"/>
    </source>
</evidence>
<keyword evidence="4 6" id="KW-0256">Endoplasmic reticulum</keyword>
<proteinExistence type="inferred from homology"/>
<comment type="similarity">
    <text evidence="2 6">Belongs to the SEC16 family.</text>
</comment>
<dbReference type="GO" id="GO:0070973">
    <property type="term" value="P:protein localization to endoplasmic reticulum exit site"/>
    <property type="evidence" value="ECO:0007669"/>
    <property type="project" value="TreeGrafter"/>
</dbReference>
<dbReference type="CDD" id="cd09233">
    <property type="entry name" value="ACE1-Sec16-like"/>
    <property type="match status" value="1"/>
</dbReference>
<feature type="domain" description="Sec16 central conserved" evidence="9">
    <location>
        <begin position="550"/>
        <end position="672"/>
    </location>
</feature>
<dbReference type="GO" id="GO:0012507">
    <property type="term" value="C:ER to Golgi transport vesicle membrane"/>
    <property type="evidence" value="ECO:0007669"/>
    <property type="project" value="TreeGrafter"/>
</dbReference>
<evidence type="ECO:0000256" key="2">
    <source>
        <dbReference type="ARBA" id="ARBA00005927"/>
    </source>
</evidence>
<dbReference type="EMBL" id="CP136893">
    <property type="protein sequence ID" value="WOL06209.1"/>
    <property type="molecule type" value="Genomic_DNA"/>
</dbReference>
<dbReference type="Pfam" id="PF12931">
    <property type="entry name" value="TPR_Sec16"/>
    <property type="match status" value="1"/>
</dbReference>
<evidence type="ECO:0000259" key="8">
    <source>
        <dbReference type="Pfam" id="PF12931"/>
    </source>
</evidence>
<gene>
    <name evidence="10" type="ORF">Cni_G14941</name>
</gene>
<dbReference type="GO" id="GO:0070971">
    <property type="term" value="C:endoplasmic reticulum exit site"/>
    <property type="evidence" value="ECO:0007669"/>
    <property type="project" value="UniProtKB-ARBA"/>
</dbReference>
<dbReference type="GO" id="GO:0016192">
    <property type="term" value="P:vesicle-mediated transport"/>
    <property type="evidence" value="ECO:0007669"/>
    <property type="project" value="UniProtKB-KW"/>
</dbReference>
<reference evidence="10 11" key="1">
    <citation type="submission" date="2023-10" db="EMBL/GenBank/DDBJ databases">
        <title>Chromosome-scale genome assembly provides insights into flower coloration mechanisms of Canna indica.</title>
        <authorList>
            <person name="Li C."/>
        </authorList>
    </citation>
    <scope>NUCLEOTIDE SEQUENCE [LARGE SCALE GENOMIC DNA]</scope>
    <source>
        <tissue evidence="10">Flower</tissue>
    </source>
</reference>
<evidence type="ECO:0000313" key="10">
    <source>
        <dbReference type="EMBL" id="WOL06209.1"/>
    </source>
</evidence>
<feature type="compositionally biased region" description="Low complexity" evidence="7">
    <location>
        <begin position="1337"/>
        <end position="1348"/>
    </location>
</feature>
<feature type="region of interest" description="Disordered" evidence="7">
    <location>
        <begin position="1329"/>
        <end position="1348"/>
    </location>
</feature>
<dbReference type="InterPro" id="IPR024298">
    <property type="entry name" value="Sec16_Sec23-bd"/>
</dbReference>
<dbReference type="InterPro" id="IPR024340">
    <property type="entry name" value="Sec16_CCD"/>
</dbReference>
<evidence type="ECO:0000256" key="3">
    <source>
        <dbReference type="ARBA" id="ARBA00022448"/>
    </source>
</evidence>
<keyword evidence="6" id="KW-0472">Membrane</keyword>
<feature type="compositionally biased region" description="Polar residues" evidence="7">
    <location>
        <begin position="1099"/>
        <end position="1110"/>
    </location>
</feature>
<accession>A0AAQ3QCU6</accession>
<evidence type="ECO:0000256" key="4">
    <source>
        <dbReference type="ARBA" id="ARBA00022824"/>
    </source>
</evidence>
<feature type="region of interest" description="Disordered" evidence="7">
    <location>
        <begin position="1095"/>
        <end position="1115"/>
    </location>
</feature>
<dbReference type="Proteomes" id="UP001327560">
    <property type="component" value="Chromosome 4"/>
</dbReference>
<name>A0AAQ3QCU6_9LILI</name>
<keyword evidence="6" id="KW-0653">Protein transport</keyword>
<feature type="region of interest" description="Disordered" evidence="7">
    <location>
        <begin position="1179"/>
        <end position="1227"/>
    </location>
</feature>
<dbReference type="GO" id="GO:0007030">
    <property type="term" value="P:Golgi organization"/>
    <property type="evidence" value="ECO:0007669"/>
    <property type="project" value="TreeGrafter"/>
</dbReference>
<feature type="compositionally biased region" description="Polar residues" evidence="7">
    <location>
        <begin position="1179"/>
        <end position="1212"/>
    </location>
</feature>
<protein>
    <recommendedName>
        <fullName evidence="6">Protein transport protein sec16</fullName>
    </recommendedName>
</protein>
<feature type="region of interest" description="Disordered" evidence="7">
    <location>
        <begin position="47"/>
        <end position="83"/>
    </location>
</feature>
<feature type="domain" description="Sec16 Sec23-binding" evidence="8">
    <location>
        <begin position="734"/>
        <end position="1021"/>
    </location>
</feature>
<comment type="subcellular location">
    <subcellularLocation>
        <location evidence="1">Endoplasmic reticulum</location>
    </subcellularLocation>
    <subcellularLocation>
        <location evidence="6">Golgi apparatus membrane</location>
    </subcellularLocation>
</comment>
<keyword evidence="5 6" id="KW-0931">ER-Golgi transport</keyword>
<dbReference type="PANTHER" id="PTHR13402:SF6">
    <property type="entry name" value="SECRETORY 16, ISOFORM I"/>
    <property type="match status" value="1"/>
</dbReference>
<keyword evidence="6" id="KW-0333">Golgi apparatus</keyword>
<evidence type="ECO:0000256" key="6">
    <source>
        <dbReference type="RuleBase" id="RU364101"/>
    </source>
</evidence>
<organism evidence="10 11">
    <name type="scientific">Canna indica</name>
    <name type="common">Indian-shot</name>
    <dbReference type="NCBI Taxonomy" id="4628"/>
    <lineage>
        <taxon>Eukaryota</taxon>
        <taxon>Viridiplantae</taxon>
        <taxon>Streptophyta</taxon>
        <taxon>Embryophyta</taxon>
        <taxon>Tracheophyta</taxon>
        <taxon>Spermatophyta</taxon>
        <taxon>Magnoliopsida</taxon>
        <taxon>Liliopsida</taxon>
        <taxon>Zingiberales</taxon>
        <taxon>Cannaceae</taxon>
        <taxon>Canna</taxon>
    </lineage>
</organism>
<dbReference type="GO" id="GO:0015031">
    <property type="term" value="P:protein transport"/>
    <property type="evidence" value="ECO:0007669"/>
    <property type="project" value="UniProtKB-KW"/>
</dbReference>
<evidence type="ECO:0000313" key="11">
    <source>
        <dbReference type="Proteomes" id="UP001327560"/>
    </source>
</evidence>